<dbReference type="Gene3D" id="2.40.30.170">
    <property type="match status" value="1"/>
</dbReference>
<protein>
    <recommendedName>
        <fullName evidence="6">CusB-like beta-barrel domain-containing protein</fullName>
    </recommendedName>
</protein>
<feature type="coiled-coil region" evidence="4">
    <location>
        <begin position="291"/>
        <end position="318"/>
    </location>
</feature>
<dbReference type="Proteomes" id="UP000179115">
    <property type="component" value="Unassembled WGS sequence"/>
</dbReference>
<evidence type="ECO:0000256" key="1">
    <source>
        <dbReference type="ARBA" id="ARBA00004196"/>
    </source>
</evidence>
<organism evidence="7 8">
    <name type="scientific">Candidatus Kaiserbacteria bacterium RIFCSPLOWO2_01_FULL_51_21</name>
    <dbReference type="NCBI Taxonomy" id="1798508"/>
    <lineage>
        <taxon>Bacteria</taxon>
        <taxon>Candidatus Kaiseribacteriota</taxon>
    </lineage>
</organism>
<dbReference type="InterPro" id="IPR050465">
    <property type="entry name" value="UPF0194_transport"/>
</dbReference>
<comment type="caution">
    <text evidence="7">The sequence shown here is derived from an EMBL/GenBank/DDBJ whole genome shotgun (WGS) entry which is preliminary data.</text>
</comment>
<dbReference type="AlphaFoldDB" id="A0A1F6ED13"/>
<gene>
    <name evidence="7" type="ORF">A3A35_00230</name>
</gene>
<dbReference type="GO" id="GO:0030313">
    <property type="term" value="C:cell envelope"/>
    <property type="evidence" value="ECO:0007669"/>
    <property type="project" value="UniProtKB-SubCell"/>
</dbReference>
<dbReference type="Gene3D" id="2.40.420.20">
    <property type="match status" value="1"/>
</dbReference>
<reference evidence="7 8" key="1">
    <citation type="journal article" date="2016" name="Nat. Commun.">
        <title>Thousands of microbial genomes shed light on interconnected biogeochemical processes in an aquifer system.</title>
        <authorList>
            <person name="Anantharaman K."/>
            <person name="Brown C.T."/>
            <person name="Hug L.A."/>
            <person name="Sharon I."/>
            <person name="Castelle C.J."/>
            <person name="Probst A.J."/>
            <person name="Thomas B.C."/>
            <person name="Singh A."/>
            <person name="Wilkins M.J."/>
            <person name="Karaoz U."/>
            <person name="Brodie E.L."/>
            <person name="Williams K.H."/>
            <person name="Hubbard S.S."/>
            <person name="Banfield J.F."/>
        </authorList>
    </citation>
    <scope>NUCLEOTIDE SEQUENCE [LARGE SCALE GENOMIC DNA]</scope>
</reference>
<dbReference type="InterPro" id="IPR058792">
    <property type="entry name" value="Beta-barrel_RND_2"/>
</dbReference>
<dbReference type="InterPro" id="IPR006143">
    <property type="entry name" value="RND_pump_MFP"/>
</dbReference>
<name>A0A1F6ED13_9BACT</name>
<accession>A0A1F6ED13</accession>
<keyword evidence="5" id="KW-0472">Membrane</keyword>
<evidence type="ECO:0000256" key="2">
    <source>
        <dbReference type="ARBA" id="ARBA00009477"/>
    </source>
</evidence>
<dbReference type="EMBL" id="MFLV01000015">
    <property type="protein sequence ID" value="OGG71559.1"/>
    <property type="molecule type" value="Genomic_DNA"/>
</dbReference>
<evidence type="ECO:0000313" key="8">
    <source>
        <dbReference type="Proteomes" id="UP000179115"/>
    </source>
</evidence>
<evidence type="ECO:0000256" key="5">
    <source>
        <dbReference type="SAM" id="Phobius"/>
    </source>
</evidence>
<dbReference type="Gene3D" id="2.40.50.100">
    <property type="match status" value="2"/>
</dbReference>
<feature type="domain" description="CusB-like beta-barrel" evidence="6">
    <location>
        <begin position="356"/>
        <end position="429"/>
    </location>
</feature>
<proteinExistence type="inferred from homology"/>
<keyword evidence="3 4" id="KW-0175">Coiled coil</keyword>
<dbReference type="PANTHER" id="PTHR32347">
    <property type="entry name" value="EFFLUX SYSTEM COMPONENT YKNX-RELATED"/>
    <property type="match status" value="1"/>
</dbReference>
<keyword evidence="5" id="KW-0812">Transmembrane</keyword>
<comment type="similarity">
    <text evidence="2">Belongs to the membrane fusion protein (MFP) (TC 8.A.1) family.</text>
</comment>
<dbReference type="GO" id="GO:0016020">
    <property type="term" value="C:membrane"/>
    <property type="evidence" value="ECO:0007669"/>
    <property type="project" value="InterPro"/>
</dbReference>
<dbReference type="Pfam" id="PF25954">
    <property type="entry name" value="Beta-barrel_RND_2"/>
    <property type="match status" value="1"/>
</dbReference>
<evidence type="ECO:0000256" key="4">
    <source>
        <dbReference type="SAM" id="Coils"/>
    </source>
</evidence>
<keyword evidence="5" id="KW-1133">Transmembrane helix</keyword>
<evidence type="ECO:0000259" key="6">
    <source>
        <dbReference type="Pfam" id="PF25954"/>
    </source>
</evidence>
<dbReference type="STRING" id="1798508.A3A35_00230"/>
<dbReference type="GO" id="GO:0022857">
    <property type="term" value="F:transmembrane transporter activity"/>
    <property type="evidence" value="ECO:0007669"/>
    <property type="project" value="InterPro"/>
</dbReference>
<dbReference type="NCBIfam" id="TIGR01730">
    <property type="entry name" value="RND_mfp"/>
    <property type="match status" value="1"/>
</dbReference>
<sequence length="494" mass="51654">MKGLFAFFAQKIVLLGILGVVLGAGVVAFFAGGGSNGTEVLIVHPSKFVQEVSVSGKVIAAQDVDLGFAQSGRISRVYANVGQRVALGSLLAEVENGDLRATVLQKQAAFEAAEAELSRLQSGTREKGALEQANEVVINAIRDAYISADDAVHNSIDQFVSNPRTPNPQLNFTVLDSQIVTNFIVKRVTVEPMLQIWQATTVVLSPSSDLSSSAAAAQVNLVAVSAFLSDAAAALAQASISASLTQTKLDGYVSDVAAARTSIGSAITALTSAVTAERDARADLDATPETIAAQAARVKAAEAEVRNAQAQLEKSFIRAPFAGVIAKMDAKVGKIISPNTPEISLISTGAFQIESFVPEINIALLRTGNPAVVTLDAYGDTLFAAKVVSIDPAETVQDGVSTYRALLEFDAQDPRIKSGMTANIVITTKEKEGVIAVPQGIVVSRDGKKYVPILKSKATVEKEVTVGDVSSRGDIEILSGLTDGDTVILSENAK</sequence>
<evidence type="ECO:0000256" key="3">
    <source>
        <dbReference type="ARBA" id="ARBA00023054"/>
    </source>
</evidence>
<dbReference type="SUPFAM" id="SSF111369">
    <property type="entry name" value="HlyD-like secretion proteins"/>
    <property type="match status" value="2"/>
</dbReference>
<evidence type="ECO:0000313" key="7">
    <source>
        <dbReference type="EMBL" id="OGG71559.1"/>
    </source>
</evidence>
<feature type="transmembrane region" description="Helical" evidence="5">
    <location>
        <begin position="12"/>
        <end position="32"/>
    </location>
</feature>
<comment type="subcellular location">
    <subcellularLocation>
        <location evidence="1">Cell envelope</location>
    </subcellularLocation>
</comment>